<dbReference type="SUPFAM" id="SSF55961">
    <property type="entry name" value="Bet v1-like"/>
    <property type="match status" value="1"/>
</dbReference>
<dbReference type="CDD" id="cd07814">
    <property type="entry name" value="SRPBCC_CalC_Aha1-like"/>
    <property type="match status" value="1"/>
</dbReference>
<evidence type="ECO:0000256" key="1">
    <source>
        <dbReference type="ARBA" id="ARBA00006817"/>
    </source>
</evidence>
<dbReference type="InterPro" id="IPR023393">
    <property type="entry name" value="START-like_dom_sf"/>
</dbReference>
<evidence type="ECO:0000313" key="3">
    <source>
        <dbReference type="EMBL" id="RCH56606.1"/>
    </source>
</evidence>
<organism evidence="3 4">
    <name type="scientific">Mucilaginibacter hurinus</name>
    <dbReference type="NCBI Taxonomy" id="2201324"/>
    <lineage>
        <taxon>Bacteria</taxon>
        <taxon>Pseudomonadati</taxon>
        <taxon>Bacteroidota</taxon>
        <taxon>Sphingobacteriia</taxon>
        <taxon>Sphingobacteriales</taxon>
        <taxon>Sphingobacteriaceae</taxon>
        <taxon>Mucilaginibacter</taxon>
    </lineage>
</organism>
<dbReference type="Gene3D" id="3.30.530.20">
    <property type="match status" value="1"/>
</dbReference>
<sequence length="167" mass="19472">MLFNLNCYHYTNSAMMEAITHQVWIKASARRVYDAVTQQEGLTQWWITKATVKPEIGFINKFDEGKGGITPMQITALQPHSYVAWKCLLTDEWQNTTISFDITEQNGAVILNFRHDGWRAQTEYFSICNFHWARHLLMLKNYCETGKGRLDENRRENWGELHGLVNG</sequence>
<dbReference type="AlphaFoldDB" id="A0A367GUV5"/>
<dbReference type="Pfam" id="PF08327">
    <property type="entry name" value="AHSA1"/>
    <property type="match status" value="1"/>
</dbReference>
<reference evidence="3 4" key="1">
    <citation type="submission" date="2018-05" db="EMBL/GenBank/DDBJ databases">
        <title>Mucilaginibacter hurinus sp. nov., isolated from briquette warehouse soil.</title>
        <authorList>
            <person name="Choi L."/>
        </authorList>
    </citation>
    <scope>NUCLEOTIDE SEQUENCE [LARGE SCALE GENOMIC DNA]</scope>
    <source>
        <strain evidence="3 4">ZR32</strain>
    </source>
</reference>
<evidence type="ECO:0000313" key="4">
    <source>
        <dbReference type="Proteomes" id="UP000253209"/>
    </source>
</evidence>
<comment type="caution">
    <text evidence="3">The sequence shown here is derived from an EMBL/GenBank/DDBJ whole genome shotgun (WGS) entry which is preliminary data.</text>
</comment>
<proteinExistence type="inferred from homology"/>
<gene>
    <name evidence="3" type="ORF">DJ568_01735</name>
</gene>
<dbReference type="InterPro" id="IPR013538">
    <property type="entry name" value="ASHA1/2-like_C"/>
</dbReference>
<evidence type="ECO:0000259" key="2">
    <source>
        <dbReference type="Pfam" id="PF08327"/>
    </source>
</evidence>
<protein>
    <submittedName>
        <fullName evidence="3">SRPBCC domain-containing protein</fullName>
    </submittedName>
</protein>
<comment type="similarity">
    <text evidence="1">Belongs to the AHA1 family.</text>
</comment>
<dbReference type="Proteomes" id="UP000253209">
    <property type="component" value="Unassembled WGS sequence"/>
</dbReference>
<keyword evidence="4" id="KW-1185">Reference proteome</keyword>
<accession>A0A367GUV5</accession>
<dbReference type="EMBL" id="QGDC01000001">
    <property type="protein sequence ID" value="RCH56606.1"/>
    <property type="molecule type" value="Genomic_DNA"/>
</dbReference>
<feature type="domain" description="Activator of Hsp90 ATPase homologue 1/2-like C-terminal" evidence="2">
    <location>
        <begin position="26"/>
        <end position="143"/>
    </location>
</feature>
<name>A0A367GUV5_9SPHI</name>